<protein>
    <recommendedName>
        <fullName evidence="4">serine-type D-Ala-D-Ala carboxypeptidase</fullName>
        <ecNumber evidence="4">3.4.16.4</ecNumber>
    </recommendedName>
</protein>
<keyword evidence="11" id="KW-0961">Cell wall biogenesis/degradation</keyword>
<dbReference type="EMBL" id="JANFXK010000012">
    <property type="protein sequence ID" value="MCQ4637305.1"/>
    <property type="molecule type" value="Genomic_DNA"/>
</dbReference>
<keyword evidence="16" id="KW-1185">Reference proteome</keyword>
<dbReference type="PANTHER" id="PTHR21581:SF6">
    <property type="entry name" value="TRAFFICKING PROTEIN PARTICLE COMPLEX SUBUNIT 12"/>
    <property type="match status" value="1"/>
</dbReference>
<evidence type="ECO:0000256" key="7">
    <source>
        <dbReference type="ARBA" id="ARBA00022729"/>
    </source>
</evidence>
<dbReference type="RefSeq" id="WP_256132497.1">
    <property type="nucleotide sequence ID" value="NZ_JANFXK010000012.1"/>
</dbReference>
<proteinExistence type="inferred from homology"/>
<reference evidence="15 16" key="1">
    <citation type="submission" date="2022-06" db="EMBL/GenBank/DDBJ databases">
        <title>Isolation of gut microbiota from human fecal samples.</title>
        <authorList>
            <person name="Pamer E.G."/>
            <person name="Barat B."/>
            <person name="Waligurski E."/>
            <person name="Medina S."/>
            <person name="Paddock L."/>
            <person name="Mostad J."/>
        </authorList>
    </citation>
    <scope>NUCLEOTIDE SEQUENCE [LARGE SCALE GENOMIC DNA]</scope>
    <source>
        <strain evidence="15 16">SL.3.17</strain>
    </source>
</reference>
<organism evidence="15 16">
    <name type="scientific">Anaerovorax odorimutans</name>
    <dbReference type="NCBI Taxonomy" id="109327"/>
    <lineage>
        <taxon>Bacteria</taxon>
        <taxon>Bacillati</taxon>
        <taxon>Bacillota</taxon>
        <taxon>Clostridia</taxon>
        <taxon>Peptostreptococcales</taxon>
        <taxon>Anaerovoracaceae</taxon>
        <taxon>Anaerovorax</taxon>
    </lineage>
</organism>
<evidence type="ECO:0000256" key="11">
    <source>
        <dbReference type="ARBA" id="ARBA00023316"/>
    </source>
</evidence>
<name>A0ABT1RQ41_9FIRM</name>
<keyword evidence="10" id="KW-0573">Peptidoglycan synthesis</keyword>
<dbReference type="PANTHER" id="PTHR21581">
    <property type="entry name" value="D-ALANYL-D-ALANINE CARBOXYPEPTIDASE"/>
    <property type="match status" value="1"/>
</dbReference>
<keyword evidence="9" id="KW-0133">Cell shape</keyword>
<sequence length="403" mass="44076">MKKRIISGCLVLALLIGGFMGIDRFRPEERSISIVNARVEPSEKETGLKVDAKAAVLMDATSGEVLFAQDAHKKLPPASVTKVMTMLLILEACESGKISLKDKVTISERAAAMGGSQMYMEPGEQHTVEELLMGVAMASANDGAVALAEHLAGSVEMFVERMNRRAAELDMKDTNFVNTNGLPVSNHYTSAYDIAIMSKALIRFPETQNWFTKWQATIKVGLPGKEKDFGLTNTNRLIKIYPGAIGIKTGFTQDAGYCLSGAAERNGTRLIGVILGASTSKVRFAEISKMFDYGFSNYESVKVAKKGQVQKALKLEKGAPSKIDVVMEDDVAVLVKKGKKDSIKTRIEMKGYVPLPLKKGQELGHLVIYQDGVEKERFPIVAAESAKKASIKDLYIQMMKKII</sequence>
<feature type="domain" description="Peptidase S11 D-Ala-D-Ala carboxypeptidase A C-terminal" evidence="14">
    <location>
        <begin position="298"/>
        <end position="388"/>
    </location>
</feature>
<evidence type="ECO:0000256" key="2">
    <source>
        <dbReference type="ARBA" id="ARBA00004752"/>
    </source>
</evidence>
<evidence type="ECO:0000256" key="8">
    <source>
        <dbReference type="ARBA" id="ARBA00022801"/>
    </source>
</evidence>
<dbReference type="Proteomes" id="UP001524502">
    <property type="component" value="Unassembled WGS sequence"/>
</dbReference>
<keyword evidence="6" id="KW-0645">Protease</keyword>
<dbReference type="SMART" id="SM00936">
    <property type="entry name" value="PBP5_C"/>
    <property type="match status" value="1"/>
</dbReference>
<dbReference type="InterPro" id="IPR012907">
    <property type="entry name" value="Peptidase_S11_C"/>
</dbReference>
<evidence type="ECO:0000256" key="9">
    <source>
        <dbReference type="ARBA" id="ARBA00022960"/>
    </source>
</evidence>
<dbReference type="GO" id="GO:0004180">
    <property type="term" value="F:carboxypeptidase activity"/>
    <property type="evidence" value="ECO:0007669"/>
    <property type="project" value="UniProtKB-KW"/>
</dbReference>
<dbReference type="SUPFAM" id="SSF56601">
    <property type="entry name" value="beta-lactamase/transpeptidase-like"/>
    <property type="match status" value="1"/>
</dbReference>
<keyword evidence="5 15" id="KW-0121">Carboxypeptidase</keyword>
<dbReference type="PRINTS" id="PR00725">
    <property type="entry name" value="DADACBPTASE1"/>
</dbReference>
<accession>A0ABT1RQ41</accession>
<dbReference type="EC" id="3.4.16.4" evidence="4"/>
<comment type="catalytic activity">
    <reaction evidence="12">
        <text>Preferential cleavage: (Ac)2-L-Lys-D-Ala-|-D-Ala. Also transpeptidation of peptidyl-alanyl moieties that are N-acyl substituents of D-alanine.</text>
        <dbReference type="EC" id="3.4.16.4"/>
    </reaction>
</comment>
<evidence type="ECO:0000256" key="10">
    <source>
        <dbReference type="ARBA" id="ARBA00022984"/>
    </source>
</evidence>
<dbReference type="InterPro" id="IPR012338">
    <property type="entry name" value="Beta-lactam/transpept-like"/>
</dbReference>
<evidence type="ECO:0000256" key="4">
    <source>
        <dbReference type="ARBA" id="ARBA00012448"/>
    </source>
</evidence>
<comment type="caution">
    <text evidence="15">The sequence shown here is derived from an EMBL/GenBank/DDBJ whole genome shotgun (WGS) entry which is preliminary data.</text>
</comment>
<comment type="function">
    <text evidence="1">Removes C-terminal D-alanyl residues from sugar-peptide cell wall precursors.</text>
</comment>
<evidence type="ECO:0000313" key="16">
    <source>
        <dbReference type="Proteomes" id="UP001524502"/>
    </source>
</evidence>
<dbReference type="InterPro" id="IPR015956">
    <property type="entry name" value="Peniciliin-bd_prot_C_sf"/>
</dbReference>
<dbReference type="SUPFAM" id="SSF69189">
    <property type="entry name" value="Penicillin-binding protein associated domain"/>
    <property type="match status" value="1"/>
</dbReference>
<evidence type="ECO:0000256" key="13">
    <source>
        <dbReference type="RuleBase" id="RU004016"/>
    </source>
</evidence>
<evidence type="ECO:0000313" key="15">
    <source>
        <dbReference type="EMBL" id="MCQ4637305.1"/>
    </source>
</evidence>
<keyword evidence="7" id="KW-0732">Signal</keyword>
<evidence type="ECO:0000256" key="12">
    <source>
        <dbReference type="ARBA" id="ARBA00034000"/>
    </source>
</evidence>
<dbReference type="Gene3D" id="2.60.410.10">
    <property type="entry name" value="D-Ala-D-Ala carboxypeptidase, C-terminal domain"/>
    <property type="match status" value="1"/>
</dbReference>
<dbReference type="Gene3D" id="3.40.710.10">
    <property type="entry name" value="DD-peptidase/beta-lactamase superfamily"/>
    <property type="match status" value="1"/>
</dbReference>
<dbReference type="InterPro" id="IPR001967">
    <property type="entry name" value="Peptidase_S11_N"/>
</dbReference>
<dbReference type="InterPro" id="IPR018044">
    <property type="entry name" value="Peptidase_S11"/>
</dbReference>
<keyword evidence="8" id="KW-0378">Hydrolase</keyword>
<evidence type="ECO:0000256" key="1">
    <source>
        <dbReference type="ARBA" id="ARBA00003217"/>
    </source>
</evidence>
<gene>
    <name evidence="15" type="ORF">NE619_11275</name>
</gene>
<comment type="pathway">
    <text evidence="2">Cell wall biogenesis; peptidoglycan biosynthesis.</text>
</comment>
<dbReference type="Pfam" id="PF00768">
    <property type="entry name" value="Peptidase_S11"/>
    <property type="match status" value="1"/>
</dbReference>
<dbReference type="InterPro" id="IPR037167">
    <property type="entry name" value="Peptidase_S11_C_sf"/>
</dbReference>
<evidence type="ECO:0000256" key="5">
    <source>
        <dbReference type="ARBA" id="ARBA00022645"/>
    </source>
</evidence>
<comment type="similarity">
    <text evidence="3 13">Belongs to the peptidase S11 family.</text>
</comment>
<evidence type="ECO:0000256" key="6">
    <source>
        <dbReference type="ARBA" id="ARBA00022670"/>
    </source>
</evidence>
<evidence type="ECO:0000256" key="3">
    <source>
        <dbReference type="ARBA" id="ARBA00007164"/>
    </source>
</evidence>
<dbReference type="Pfam" id="PF07943">
    <property type="entry name" value="PBP5_C"/>
    <property type="match status" value="1"/>
</dbReference>
<evidence type="ECO:0000259" key="14">
    <source>
        <dbReference type="SMART" id="SM00936"/>
    </source>
</evidence>